<name>A0A0P6YD24_9CHLR</name>
<dbReference type="AlphaFoldDB" id="A0A0P6YD24"/>
<protein>
    <submittedName>
        <fullName evidence="1">Uncharacterized protein</fullName>
    </submittedName>
</protein>
<evidence type="ECO:0000313" key="1">
    <source>
        <dbReference type="EMBL" id="KPL91313.1"/>
    </source>
</evidence>
<organism evidence="1 2">
    <name type="scientific">Herpetosiphon geysericola</name>
    <dbReference type="NCBI Taxonomy" id="70996"/>
    <lineage>
        <taxon>Bacteria</taxon>
        <taxon>Bacillati</taxon>
        <taxon>Chloroflexota</taxon>
        <taxon>Chloroflexia</taxon>
        <taxon>Herpetosiphonales</taxon>
        <taxon>Herpetosiphonaceae</taxon>
        <taxon>Herpetosiphon</taxon>
    </lineage>
</organism>
<dbReference type="OrthoDB" id="156751at2"/>
<evidence type="ECO:0000313" key="2">
    <source>
        <dbReference type="Proteomes" id="UP000050277"/>
    </source>
</evidence>
<proteinExistence type="predicted"/>
<keyword evidence="2" id="KW-1185">Reference proteome</keyword>
<comment type="caution">
    <text evidence="1">The sequence shown here is derived from an EMBL/GenBank/DDBJ whole genome shotgun (WGS) entry which is preliminary data.</text>
</comment>
<dbReference type="STRING" id="70996.SE18_02485"/>
<dbReference type="RefSeq" id="WP_054532837.1">
    <property type="nucleotide sequence ID" value="NZ_LGKP01000006.1"/>
</dbReference>
<reference evidence="1 2" key="1">
    <citation type="submission" date="2015-07" db="EMBL/GenBank/DDBJ databases">
        <title>Whole genome sequence of Herpetosiphon geysericola DSM 7119.</title>
        <authorList>
            <person name="Hemp J."/>
            <person name="Ward L.M."/>
            <person name="Pace L.A."/>
            <person name="Fischer W.W."/>
        </authorList>
    </citation>
    <scope>NUCLEOTIDE SEQUENCE [LARGE SCALE GENOMIC DNA]</scope>
    <source>
        <strain evidence="1 2">DSM 7119</strain>
    </source>
</reference>
<dbReference type="PATRIC" id="fig|70996.4.peg.1656"/>
<dbReference type="EMBL" id="LGKP01000006">
    <property type="protein sequence ID" value="KPL91313.1"/>
    <property type="molecule type" value="Genomic_DNA"/>
</dbReference>
<accession>A0A0P6YD24</accession>
<gene>
    <name evidence="1" type="ORF">SE18_02485</name>
</gene>
<sequence>MTITDRMLIGAIASNPGDYEKAGQARYCFTTQTIYFSSAKNPAPEDANNNYFDLPALNADGSKKLVTAFQRYIKRWPEDRQAIIEKFALRRGWELAMELHYGGGALTDQESAEWRKIVDGRLTQLVAAARRYIEAGPGSAKEIIE</sequence>
<dbReference type="Proteomes" id="UP000050277">
    <property type="component" value="Unassembled WGS sequence"/>
</dbReference>